<protein>
    <submittedName>
        <fullName evidence="4">Methyltransferase domain-containing protein</fullName>
    </submittedName>
</protein>
<dbReference type="Pfam" id="PF05175">
    <property type="entry name" value="MTS"/>
    <property type="match status" value="1"/>
</dbReference>
<keyword evidence="1 4" id="KW-0489">Methyltransferase</keyword>
<dbReference type="PANTHER" id="PTHR47816:SF4">
    <property type="entry name" value="RIBOSOMAL RNA SMALL SUBUNIT METHYLTRANSFERASE C"/>
    <property type="match status" value="1"/>
</dbReference>
<dbReference type="OrthoDB" id="9764961at2"/>
<dbReference type="AlphaFoldDB" id="A0A3S8Z679"/>
<dbReference type="Gene3D" id="3.40.50.150">
    <property type="entry name" value="Vaccinia Virus protein VP39"/>
    <property type="match status" value="1"/>
</dbReference>
<gene>
    <name evidence="4" type="ORF">EJO69_00395</name>
</gene>
<proteinExistence type="predicted"/>
<dbReference type="KEGG" id="fsl:EJO69_00395"/>
<dbReference type="InterPro" id="IPR007848">
    <property type="entry name" value="Small_mtfrase_dom"/>
</dbReference>
<accession>A0A3S8Z679</accession>
<organism evidence="4 5">
    <name type="scientific">Flaviflexus salsibiostraticola</name>
    <dbReference type="NCBI Taxonomy" id="1282737"/>
    <lineage>
        <taxon>Bacteria</taxon>
        <taxon>Bacillati</taxon>
        <taxon>Actinomycetota</taxon>
        <taxon>Actinomycetes</taxon>
        <taxon>Actinomycetales</taxon>
        <taxon>Actinomycetaceae</taxon>
        <taxon>Flaviflexus</taxon>
    </lineage>
</organism>
<dbReference type="RefSeq" id="WP_126037716.1">
    <property type="nucleotide sequence ID" value="NZ_CP034438.1"/>
</dbReference>
<evidence type="ECO:0000313" key="5">
    <source>
        <dbReference type="Proteomes" id="UP000270021"/>
    </source>
</evidence>
<dbReference type="PANTHER" id="PTHR47816">
    <property type="entry name" value="RIBOSOMAL RNA SMALL SUBUNIT METHYLTRANSFERASE C"/>
    <property type="match status" value="1"/>
</dbReference>
<dbReference type="EMBL" id="CP034438">
    <property type="protein sequence ID" value="AZN28926.1"/>
    <property type="molecule type" value="Genomic_DNA"/>
</dbReference>
<dbReference type="InterPro" id="IPR046977">
    <property type="entry name" value="RsmC/RlmG"/>
</dbReference>
<reference evidence="4 5" key="1">
    <citation type="submission" date="2018-12" db="EMBL/GenBank/DDBJ databases">
        <title>Complete genome sequence of Flaviflexus salsibiostraticola KCTC 33148.</title>
        <authorList>
            <person name="Bae J.-W."/>
        </authorList>
    </citation>
    <scope>NUCLEOTIDE SEQUENCE [LARGE SCALE GENOMIC DNA]</scope>
    <source>
        <strain evidence="4 5">KCTC 33148</strain>
    </source>
</reference>
<dbReference type="CDD" id="cd02440">
    <property type="entry name" value="AdoMet_MTases"/>
    <property type="match status" value="1"/>
</dbReference>
<dbReference type="Proteomes" id="UP000270021">
    <property type="component" value="Chromosome"/>
</dbReference>
<dbReference type="GO" id="GO:0032259">
    <property type="term" value="P:methylation"/>
    <property type="evidence" value="ECO:0007669"/>
    <property type="project" value="UniProtKB-KW"/>
</dbReference>
<sequence>MSDHYFSPEPIGPDKRREHRFTIRGEVFTVETAGGVFSHDRIDKGTQVLLKYCEDPPEEGLLVDVGCGWGPITLALASASPNATVLAVDVNERARALTAANAARAGLTNVIVADPDEGLALARERGIAAIWSNPPVRIGKPALQQLLLDWFEHLDGYADIVVSKNLGSDSLSSWLGTRGYEVDRIGSSGGFRVLKVSDPRRRAPSA</sequence>
<name>A0A3S8Z679_9ACTO</name>
<evidence type="ECO:0000256" key="1">
    <source>
        <dbReference type="ARBA" id="ARBA00022603"/>
    </source>
</evidence>
<keyword evidence="2 4" id="KW-0808">Transferase</keyword>
<dbReference type="GO" id="GO:0008757">
    <property type="term" value="F:S-adenosylmethionine-dependent methyltransferase activity"/>
    <property type="evidence" value="ECO:0007669"/>
    <property type="project" value="InterPro"/>
</dbReference>
<dbReference type="InterPro" id="IPR029063">
    <property type="entry name" value="SAM-dependent_MTases_sf"/>
</dbReference>
<keyword evidence="5" id="KW-1185">Reference proteome</keyword>
<evidence type="ECO:0000259" key="3">
    <source>
        <dbReference type="Pfam" id="PF05175"/>
    </source>
</evidence>
<feature type="domain" description="Methyltransferase small" evidence="3">
    <location>
        <begin position="29"/>
        <end position="194"/>
    </location>
</feature>
<dbReference type="SUPFAM" id="SSF53335">
    <property type="entry name" value="S-adenosyl-L-methionine-dependent methyltransferases"/>
    <property type="match status" value="1"/>
</dbReference>
<evidence type="ECO:0000313" key="4">
    <source>
        <dbReference type="EMBL" id="AZN28926.1"/>
    </source>
</evidence>
<evidence type="ECO:0000256" key="2">
    <source>
        <dbReference type="ARBA" id="ARBA00022679"/>
    </source>
</evidence>